<comment type="caution">
    <text evidence="1">The sequence shown here is derived from an EMBL/GenBank/DDBJ whole genome shotgun (WGS) entry which is preliminary data.</text>
</comment>
<gene>
    <name evidence="1" type="ORF">S03H2_42799</name>
</gene>
<dbReference type="EMBL" id="BARU01026664">
    <property type="protein sequence ID" value="GAH65346.1"/>
    <property type="molecule type" value="Genomic_DNA"/>
</dbReference>
<reference evidence="1" key="1">
    <citation type="journal article" date="2014" name="Front. Microbiol.">
        <title>High frequency of phylogenetically diverse reductive dehalogenase-homologous genes in deep subseafloor sedimentary metagenomes.</title>
        <authorList>
            <person name="Kawai M."/>
            <person name="Futagami T."/>
            <person name="Toyoda A."/>
            <person name="Takaki Y."/>
            <person name="Nishi S."/>
            <person name="Hori S."/>
            <person name="Arai W."/>
            <person name="Tsubouchi T."/>
            <person name="Morono Y."/>
            <person name="Uchiyama I."/>
            <person name="Ito T."/>
            <person name="Fujiyama A."/>
            <person name="Inagaki F."/>
            <person name="Takami H."/>
        </authorList>
    </citation>
    <scope>NUCLEOTIDE SEQUENCE</scope>
    <source>
        <strain evidence="1">Expedition CK06-06</strain>
    </source>
</reference>
<name>X1H580_9ZZZZ</name>
<evidence type="ECO:0000313" key="1">
    <source>
        <dbReference type="EMBL" id="GAH65346.1"/>
    </source>
</evidence>
<evidence type="ECO:0008006" key="2">
    <source>
        <dbReference type="Google" id="ProtNLM"/>
    </source>
</evidence>
<accession>X1H580</accession>
<protein>
    <recommendedName>
        <fullName evidence="2">DUF1559 domain-containing protein</fullName>
    </recommendedName>
</protein>
<proteinExistence type="predicted"/>
<sequence length="201" mass="22804">MYLDDNKHRFPYTMEWLYSNMPSGYCMWHDEENNLDNHPENASLFWPYLPSKDIHLCRTFKIVAKNKGCSNPNHDPSIPIKPQYSYSMNAFLGGDGQGMVSNEYEVRHPAYVFVFSEENSWEVPGLTGSGCGINDNNLRIGIPPDIVDCFATYHNPPGRDINKGSANLVFVDGHVDSIKAEEQKDGGNFKLAWPREKSDIP</sequence>
<dbReference type="AlphaFoldDB" id="X1H580"/>
<organism evidence="1">
    <name type="scientific">marine sediment metagenome</name>
    <dbReference type="NCBI Taxonomy" id="412755"/>
    <lineage>
        <taxon>unclassified sequences</taxon>
        <taxon>metagenomes</taxon>
        <taxon>ecological metagenomes</taxon>
    </lineage>
</organism>